<dbReference type="CDD" id="cd07247">
    <property type="entry name" value="SgaA_N_like"/>
    <property type="match status" value="1"/>
</dbReference>
<evidence type="ECO:0000259" key="1">
    <source>
        <dbReference type="PROSITE" id="PS51819"/>
    </source>
</evidence>
<dbReference type="InterPro" id="IPR004360">
    <property type="entry name" value="Glyas_Fos-R_dOase_dom"/>
</dbReference>
<keyword evidence="3" id="KW-1185">Reference proteome</keyword>
<dbReference type="PANTHER" id="PTHR33993:SF14">
    <property type="entry name" value="GB|AAF24581.1"/>
    <property type="match status" value="1"/>
</dbReference>
<dbReference type="SUPFAM" id="SSF54593">
    <property type="entry name" value="Glyoxalase/Bleomycin resistance protein/Dihydroxybiphenyl dioxygenase"/>
    <property type="match status" value="1"/>
</dbReference>
<dbReference type="InterPro" id="IPR029068">
    <property type="entry name" value="Glyas_Bleomycin-R_OHBP_Dase"/>
</dbReference>
<dbReference type="PANTHER" id="PTHR33993">
    <property type="entry name" value="GLYOXALASE-RELATED"/>
    <property type="match status" value="1"/>
</dbReference>
<accession>A0A3E0TJB0</accession>
<feature type="domain" description="VOC" evidence="1">
    <location>
        <begin position="8"/>
        <end position="124"/>
    </location>
</feature>
<dbReference type="InterPro" id="IPR037523">
    <property type="entry name" value="VOC_core"/>
</dbReference>
<name>A0A3E0TJB0_9GAMM</name>
<evidence type="ECO:0000313" key="3">
    <source>
        <dbReference type="Proteomes" id="UP000256899"/>
    </source>
</evidence>
<reference evidence="3" key="1">
    <citation type="submission" date="2018-08" db="EMBL/GenBank/DDBJ databases">
        <title>Thalassotalea euphylliae genome.</title>
        <authorList>
            <person name="Summers S."/>
            <person name="Rice S.A."/>
            <person name="Freckelton M.L."/>
            <person name="Nedved B.T."/>
            <person name="Hadfield M.G."/>
        </authorList>
    </citation>
    <scope>NUCLEOTIDE SEQUENCE [LARGE SCALE GENOMIC DNA]</scope>
    <source>
        <strain evidence="3">H3</strain>
    </source>
</reference>
<evidence type="ECO:0000313" key="2">
    <source>
        <dbReference type="EMBL" id="REL24370.1"/>
    </source>
</evidence>
<comment type="caution">
    <text evidence="2">The sequence shown here is derived from an EMBL/GenBank/DDBJ whole genome shotgun (WGS) entry which is preliminary data.</text>
</comment>
<dbReference type="InterPro" id="IPR052164">
    <property type="entry name" value="Anthracycline_SecMetBiosynth"/>
</dbReference>
<sequence>MSDENLGAIAWLDLTVENAQQTRDFYQQVVGWHAQSVDMDGYQDYAMAPTKTGEPVAGICHARGANADLPAMWLPYFLVNNVEQAAADVKALGGVLCTQIKTMGNDRFVVIKDPAGAACALYQQGSS</sequence>
<organism evidence="2 3">
    <name type="scientific">Thalassotalea euphylliae</name>
    <dbReference type="NCBI Taxonomy" id="1655234"/>
    <lineage>
        <taxon>Bacteria</taxon>
        <taxon>Pseudomonadati</taxon>
        <taxon>Pseudomonadota</taxon>
        <taxon>Gammaproteobacteria</taxon>
        <taxon>Alteromonadales</taxon>
        <taxon>Colwelliaceae</taxon>
        <taxon>Thalassotalea</taxon>
    </lineage>
</organism>
<dbReference type="EMBL" id="QUOT01000002">
    <property type="protein sequence ID" value="REL24370.1"/>
    <property type="molecule type" value="Genomic_DNA"/>
</dbReference>
<dbReference type="Gene3D" id="3.10.180.10">
    <property type="entry name" value="2,3-Dihydroxybiphenyl 1,2-Dioxygenase, domain 1"/>
    <property type="match status" value="1"/>
</dbReference>
<proteinExistence type="predicted"/>
<protein>
    <submittedName>
        <fullName evidence="2">VOC family protein</fullName>
    </submittedName>
</protein>
<gene>
    <name evidence="2" type="ORF">DXX94_18665</name>
</gene>
<dbReference type="PROSITE" id="PS51819">
    <property type="entry name" value="VOC"/>
    <property type="match status" value="1"/>
</dbReference>
<dbReference type="Proteomes" id="UP000256899">
    <property type="component" value="Unassembled WGS sequence"/>
</dbReference>
<dbReference type="Pfam" id="PF00903">
    <property type="entry name" value="Glyoxalase"/>
    <property type="match status" value="1"/>
</dbReference>
<dbReference type="RefSeq" id="WP_116018690.1">
    <property type="nucleotide sequence ID" value="NZ_QUOT01000002.1"/>
</dbReference>
<dbReference type="AlphaFoldDB" id="A0A3E0TJB0"/>